<proteinExistence type="predicted"/>
<name>A0A9Q0FJ75_9ROSI</name>
<reference evidence="1" key="2">
    <citation type="journal article" date="2023" name="Plants (Basel)">
        <title>Annotation of the Turnera subulata (Passifloraceae) Draft Genome Reveals the S-Locus Evolved after the Divergence of Turneroideae from Passifloroideae in a Stepwise Manner.</title>
        <authorList>
            <person name="Henning P.M."/>
            <person name="Roalson E.H."/>
            <person name="Mir W."/>
            <person name="McCubbin A.G."/>
            <person name="Shore J.S."/>
        </authorList>
    </citation>
    <scope>NUCLEOTIDE SEQUENCE</scope>
    <source>
        <strain evidence="1">F60SS</strain>
    </source>
</reference>
<reference evidence="1" key="1">
    <citation type="submission" date="2022-02" db="EMBL/GenBank/DDBJ databases">
        <authorList>
            <person name="Henning P.M."/>
            <person name="McCubbin A.G."/>
            <person name="Shore J.S."/>
        </authorList>
    </citation>
    <scope>NUCLEOTIDE SEQUENCE</scope>
    <source>
        <strain evidence="1">F60SS</strain>
        <tissue evidence="1">Leaves</tissue>
    </source>
</reference>
<protein>
    <submittedName>
        <fullName evidence="1">Uncharacterized protein</fullName>
    </submittedName>
</protein>
<accession>A0A9Q0FJ75</accession>
<dbReference type="AlphaFoldDB" id="A0A9Q0FJ75"/>
<dbReference type="EMBL" id="JAKUCV010005132">
    <property type="protein sequence ID" value="KAJ4832436.1"/>
    <property type="molecule type" value="Genomic_DNA"/>
</dbReference>
<dbReference type="Proteomes" id="UP001141552">
    <property type="component" value="Unassembled WGS sequence"/>
</dbReference>
<evidence type="ECO:0000313" key="1">
    <source>
        <dbReference type="EMBL" id="KAJ4832436.1"/>
    </source>
</evidence>
<gene>
    <name evidence="1" type="ORF">Tsubulata_017098</name>
</gene>
<keyword evidence="2" id="KW-1185">Reference proteome</keyword>
<organism evidence="1 2">
    <name type="scientific">Turnera subulata</name>
    <dbReference type="NCBI Taxonomy" id="218843"/>
    <lineage>
        <taxon>Eukaryota</taxon>
        <taxon>Viridiplantae</taxon>
        <taxon>Streptophyta</taxon>
        <taxon>Embryophyta</taxon>
        <taxon>Tracheophyta</taxon>
        <taxon>Spermatophyta</taxon>
        <taxon>Magnoliopsida</taxon>
        <taxon>eudicotyledons</taxon>
        <taxon>Gunneridae</taxon>
        <taxon>Pentapetalae</taxon>
        <taxon>rosids</taxon>
        <taxon>fabids</taxon>
        <taxon>Malpighiales</taxon>
        <taxon>Passifloraceae</taxon>
        <taxon>Turnera</taxon>
    </lineage>
</organism>
<sequence>MGDLEGSLANAANSLRLSSTNLLQSGFENARLVEQLNRQNHLFTEQSRSMSLLMELYKQTAEYSGRLMEENQRLMVENRCLMSDQLVQSRSRISVALAFSDTPRMGPNGRHLKSTMTSLL</sequence>
<evidence type="ECO:0000313" key="2">
    <source>
        <dbReference type="Proteomes" id="UP001141552"/>
    </source>
</evidence>
<comment type="caution">
    <text evidence="1">The sequence shown here is derived from an EMBL/GenBank/DDBJ whole genome shotgun (WGS) entry which is preliminary data.</text>
</comment>